<evidence type="ECO:0000313" key="1">
    <source>
        <dbReference type="EMBL" id="MBE9114658.1"/>
    </source>
</evidence>
<dbReference type="InterPro" id="IPR016965">
    <property type="entry name" value="Pase_PHOSPHO-typ"/>
</dbReference>
<accession>A0A8J7B8K7</accession>
<evidence type="ECO:0000313" key="2">
    <source>
        <dbReference type="Proteomes" id="UP000654482"/>
    </source>
</evidence>
<protein>
    <submittedName>
        <fullName evidence="1">Haloacid dehalogenase-like hydrolase</fullName>
    </submittedName>
</protein>
<keyword evidence="2" id="KW-1185">Reference proteome</keyword>
<sequence>MNRATHPACNRIAVVFDFDETLIPDDSFKVLLSRFGFDPDTFKKERIQPLRGDNWDKYLARAYCLVQASKQLEKAEKITKEKLANLGKELRLIEGVPEMFDQLRDCAAQVNSDVELEFYLLTGGFAEIARNTSIAKHFRGIWGCEFSFDAEGEIEFIKSQMTHTEKTRYLFYISKGIDSENEKDLIYNYRDLPIEELHIPLNQMIYVGDGTSDIPCFTVVNEYHGIGIGIHKEDNHPTEWEARAEIAASQRVANIAPANYSENSELTRSLLLSVESICKQISLRQLSAGE</sequence>
<dbReference type="InterPro" id="IPR023214">
    <property type="entry name" value="HAD_sf"/>
</dbReference>
<dbReference type="AlphaFoldDB" id="A0A8J7B8K7"/>
<proteinExistence type="predicted"/>
<dbReference type="Proteomes" id="UP000654482">
    <property type="component" value="Unassembled WGS sequence"/>
</dbReference>
<dbReference type="InterPro" id="IPR036412">
    <property type="entry name" value="HAD-like_sf"/>
</dbReference>
<keyword evidence="1" id="KW-0378">Hydrolase</keyword>
<dbReference type="EMBL" id="JADEWZ010000002">
    <property type="protein sequence ID" value="MBE9114658.1"/>
    <property type="molecule type" value="Genomic_DNA"/>
</dbReference>
<dbReference type="RefSeq" id="WP_194027744.1">
    <property type="nucleotide sequence ID" value="NZ_JADEWZ010000002.1"/>
</dbReference>
<name>A0A8J7B8K7_9CYAN</name>
<gene>
    <name evidence="1" type="ORF">IQ249_01990</name>
</gene>
<dbReference type="Pfam" id="PF06888">
    <property type="entry name" value="Put_Phosphatase"/>
    <property type="match status" value="1"/>
</dbReference>
<dbReference type="SUPFAM" id="SSF56784">
    <property type="entry name" value="HAD-like"/>
    <property type="match status" value="1"/>
</dbReference>
<comment type="caution">
    <text evidence="1">The sequence shown here is derived from an EMBL/GenBank/DDBJ whole genome shotgun (WGS) entry which is preliminary data.</text>
</comment>
<dbReference type="GO" id="GO:0016791">
    <property type="term" value="F:phosphatase activity"/>
    <property type="evidence" value="ECO:0007669"/>
    <property type="project" value="InterPro"/>
</dbReference>
<reference evidence="1" key="1">
    <citation type="submission" date="2020-10" db="EMBL/GenBank/DDBJ databases">
        <authorList>
            <person name="Castelo-Branco R."/>
            <person name="Eusebio N."/>
            <person name="Adriana R."/>
            <person name="Vieira A."/>
            <person name="Brugerolle De Fraissinette N."/>
            <person name="Rezende De Castro R."/>
            <person name="Schneider M.P."/>
            <person name="Vasconcelos V."/>
            <person name="Leao P.N."/>
        </authorList>
    </citation>
    <scope>NUCLEOTIDE SEQUENCE</scope>
    <source>
        <strain evidence="1">LEGE 07157</strain>
    </source>
</reference>
<dbReference type="Gene3D" id="3.40.50.1000">
    <property type="entry name" value="HAD superfamily/HAD-like"/>
    <property type="match status" value="1"/>
</dbReference>
<organism evidence="1 2">
    <name type="scientific">Lusitaniella coriacea LEGE 07157</name>
    <dbReference type="NCBI Taxonomy" id="945747"/>
    <lineage>
        <taxon>Bacteria</taxon>
        <taxon>Bacillati</taxon>
        <taxon>Cyanobacteriota</taxon>
        <taxon>Cyanophyceae</taxon>
        <taxon>Spirulinales</taxon>
        <taxon>Lusitaniellaceae</taxon>
        <taxon>Lusitaniella</taxon>
    </lineage>
</organism>